<keyword evidence="3" id="KW-0812">Transmembrane</keyword>
<keyword evidence="5" id="KW-1185">Reference proteome</keyword>
<dbReference type="AlphaFoldDB" id="A0A3M8D7P7"/>
<evidence type="ECO:0000256" key="1">
    <source>
        <dbReference type="ARBA" id="ARBA00005278"/>
    </source>
</evidence>
<organism evidence="4 5">
    <name type="scientific">Brevibacillus nitrificans</name>
    <dbReference type="NCBI Taxonomy" id="651560"/>
    <lineage>
        <taxon>Bacteria</taxon>
        <taxon>Bacillati</taxon>
        <taxon>Bacillota</taxon>
        <taxon>Bacilli</taxon>
        <taxon>Bacillales</taxon>
        <taxon>Paenibacillaceae</taxon>
        <taxon>Brevibacillus</taxon>
    </lineage>
</organism>
<feature type="transmembrane region" description="Helical" evidence="3">
    <location>
        <begin position="367"/>
        <end position="386"/>
    </location>
</feature>
<dbReference type="InterPro" id="IPR050768">
    <property type="entry name" value="UPF0353/GerABKA_families"/>
</dbReference>
<proteinExistence type="inferred from homology"/>
<sequence>MMILKNGDEGMVEELKATFQNCMDFTIRFYREGQLEVMYLSSLIGNEELLRDIIYPFADNEEVDIFNIVNKAPYTPCCDLAECAQGILEGKAFLLYQDNTYLVDIRHTQGRSIDESKVESVISGPHDGFVENASQNIGLIRNRMKSAQLKTVKYTVGSTTQTDIVILYLEDIVNQELLIEVQKRIGAIKTKAVYGAAMVTQLLGEHPDTVFPQFVLTERPDTTCSHIMQGRIICFVDGSPSALCMPSTFFDFFSSPEDDYQPWIIGSVLRLLRFLGLFITFVITPLYVAITTFHYEVIPFNMLLNLTESRRKVPFPPLFEALLMEITIEMLKEAGARMPTKIGQTIGIVGGIVIGQAAVQAGFTSNILIISIAVSAIASFVIPNYIMSNAVRLIRFLLILIAGGWGMYGLVIGIGLIVVHLASISNMGTTYLAPISFGKIRKWVGNMSSSHLKEEPCN</sequence>
<reference evidence="4 5" key="1">
    <citation type="submission" date="2018-10" db="EMBL/GenBank/DDBJ databases">
        <title>Phylogenomics of Brevibacillus.</title>
        <authorList>
            <person name="Dunlap C."/>
        </authorList>
    </citation>
    <scope>NUCLEOTIDE SEQUENCE [LARGE SCALE GENOMIC DNA]</scope>
    <source>
        <strain evidence="4 5">JCM 15774</strain>
    </source>
</reference>
<keyword evidence="2 3" id="KW-0472">Membrane</keyword>
<keyword evidence="3" id="KW-1133">Transmembrane helix</keyword>
<dbReference type="GO" id="GO:0009847">
    <property type="term" value="P:spore germination"/>
    <property type="evidence" value="ECO:0007669"/>
    <property type="project" value="InterPro"/>
</dbReference>
<dbReference type="PIRSF" id="PIRSF005690">
    <property type="entry name" value="GerBA"/>
    <property type="match status" value="1"/>
</dbReference>
<feature type="transmembrane region" description="Helical" evidence="3">
    <location>
        <begin position="271"/>
        <end position="293"/>
    </location>
</feature>
<dbReference type="RefSeq" id="WP_122924444.1">
    <property type="nucleotide sequence ID" value="NZ_RHHU01000010.1"/>
</dbReference>
<dbReference type="GO" id="GO:0016020">
    <property type="term" value="C:membrane"/>
    <property type="evidence" value="ECO:0007669"/>
    <property type="project" value="InterPro"/>
</dbReference>
<gene>
    <name evidence="4" type="ORF">EDM59_15665</name>
</gene>
<dbReference type="EMBL" id="RHHU01000010">
    <property type="protein sequence ID" value="RNB83948.1"/>
    <property type="molecule type" value="Genomic_DNA"/>
</dbReference>
<comment type="caution">
    <text evidence="4">The sequence shown here is derived from an EMBL/GenBank/DDBJ whole genome shotgun (WGS) entry which is preliminary data.</text>
</comment>
<dbReference type="Pfam" id="PF03323">
    <property type="entry name" value="GerA"/>
    <property type="match status" value="1"/>
</dbReference>
<dbReference type="Proteomes" id="UP000269573">
    <property type="component" value="Unassembled WGS sequence"/>
</dbReference>
<evidence type="ECO:0000256" key="3">
    <source>
        <dbReference type="SAM" id="Phobius"/>
    </source>
</evidence>
<comment type="similarity">
    <text evidence="1">Belongs to the GerABKA family.</text>
</comment>
<dbReference type="PANTHER" id="PTHR22550">
    <property type="entry name" value="SPORE GERMINATION PROTEIN"/>
    <property type="match status" value="1"/>
</dbReference>
<feature type="transmembrane region" description="Helical" evidence="3">
    <location>
        <begin position="398"/>
        <end position="422"/>
    </location>
</feature>
<evidence type="ECO:0000313" key="4">
    <source>
        <dbReference type="EMBL" id="RNB83948.1"/>
    </source>
</evidence>
<name>A0A3M8D7P7_9BACL</name>
<protein>
    <submittedName>
        <fullName evidence="4">Spore germination protein</fullName>
    </submittedName>
</protein>
<dbReference type="InterPro" id="IPR004995">
    <property type="entry name" value="Spore_Ger"/>
</dbReference>
<dbReference type="PANTHER" id="PTHR22550:SF5">
    <property type="entry name" value="LEUCINE ZIPPER PROTEIN 4"/>
    <property type="match status" value="1"/>
</dbReference>
<accession>A0A3M8D7P7</accession>
<evidence type="ECO:0000313" key="5">
    <source>
        <dbReference type="Proteomes" id="UP000269573"/>
    </source>
</evidence>
<feature type="transmembrane region" description="Helical" evidence="3">
    <location>
        <begin position="343"/>
        <end position="361"/>
    </location>
</feature>
<evidence type="ECO:0000256" key="2">
    <source>
        <dbReference type="ARBA" id="ARBA00023136"/>
    </source>
</evidence>